<dbReference type="eggNOG" id="KOG4679">
    <property type="taxonomic scope" value="Eukaryota"/>
</dbReference>
<dbReference type="PANTHER" id="PTHR43830">
    <property type="entry name" value="PROTEIN PSP1"/>
    <property type="match status" value="1"/>
</dbReference>
<reference evidence="2 3" key="1">
    <citation type="journal article" date="2009" name="Nature">
        <title>Evolution of pathogenicity and sexual reproduction in eight Candida genomes.</title>
        <authorList>
            <person name="Butler G."/>
            <person name="Rasmussen M.D."/>
            <person name="Lin M.F."/>
            <person name="Santos M.A."/>
            <person name="Sakthikumar S."/>
            <person name="Munro C.A."/>
            <person name="Rheinbay E."/>
            <person name="Grabherr M."/>
            <person name="Forche A."/>
            <person name="Reedy J.L."/>
            <person name="Agrafioti I."/>
            <person name="Arnaud M.B."/>
            <person name="Bates S."/>
            <person name="Brown A.J."/>
            <person name="Brunke S."/>
            <person name="Costanzo M.C."/>
            <person name="Fitzpatrick D.A."/>
            <person name="de Groot P.W."/>
            <person name="Harris D."/>
            <person name="Hoyer L.L."/>
            <person name="Hube B."/>
            <person name="Klis F.M."/>
            <person name="Kodira C."/>
            <person name="Lennard N."/>
            <person name="Logue M.E."/>
            <person name="Martin R."/>
            <person name="Neiman A.M."/>
            <person name="Nikolaou E."/>
            <person name="Quail M.A."/>
            <person name="Quinn J."/>
            <person name="Santos M.C."/>
            <person name="Schmitzberger F.F."/>
            <person name="Sherlock G."/>
            <person name="Shah P."/>
            <person name="Silverstein K.A."/>
            <person name="Skrzypek M.S."/>
            <person name="Soll D."/>
            <person name="Staggs R."/>
            <person name="Stansfield I."/>
            <person name="Stumpf M.P."/>
            <person name="Sudbery P.E."/>
            <person name="Srikantha T."/>
            <person name="Zeng Q."/>
            <person name="Berman J."/>
            <person name="Berriman M."/>
            <person name="Heitman J."/>
            <person name="Gow N.A."/>
            <person name="Lorenz M.C."/>
            <person name="Birren B.W."/>
            <person name="Kellis M."/>
            <person name="Cuomo C.A."/>
        </authorList>
    </citation>
    <scope>NUCLEOTIDE SEQUENCE [LARGE SCALE GENOMIC DNA]</scope>
    <source>
        <strain evidence="3">ATCC 6260 / CBS 566 / DSM 6381 / JCM 1539 / NBRC 10279 / NRRL Y-324</strain>
    </source>
</reference>
<dbReference type="VEuPathDB" id="FungiDB:PGUG_03312"/>
<dbReference type="KEGG" id="pgu:PGUG_03312"/>
<evidence type="ECO:0000313" key="2">
    <source>
        <dbReference type="EMBL" id="EDK39214.2"/>
    </source>
</evidence>
<dbReference type="AlphaFoldDB" id="A5DJ61"/>
<protein>
    <recommendedName>
        <fullName evidence="4">PSP1 C-terminal domain-containing protein</fullName>
    </recommendedName>
</protein>
<dbReference type="InParanoid" id="A5DJ61"/>
<sequence>MNFSYPDFLAPSDNKNQKNQNVNHQNANDFNDLYNRLASLDQSNLGHSPTSRPMAEPPYGHNQFSPHFAPSNGSFGQDTFNLPIELQGGIGTISSRRPSYAAESFTRSDPPFSMPGGAFNSKNTLATFAAVNNYNNHRFNLDMLNDSFTNFNLNSNFSDFQQRRPSQLVEFQSSLAPNPPELNLNQPANTRGTANGTANATGVNLENGLLLHDQYISASPELKQLYSKAAKYFQNVDTTAVIISQIEALLNKPQIMKMITFIKNLNNLTFNHKLLCLVINKNGKFDLLSYPNSSNVSLRKNDLVVVDGDRGKDLVMILEPLVNLNFAILFNFLKKLEHLKSLTIYDSHQKQMSSKKNCGGTHSTSMDATAIVNSPSNEDNEFIITLPTKQSVETCDT</sequence>
<dbReference type="GO" id="GO:0005737">
    <property type="term" value="C:cytoplasm"/>
    <property type="evidence" value="ECO:0007669"/>
    <property type="project" value="TreeGrafter"/>
</dbReference>
<feature type="region of interest" description="Disordered" evidence="1">
    <location>
        <begin position="1"/>
        <end position="27"/>
    </location>
</feature>
<organism evidence="2 3">
    <name type="scientific">Meyerozyma guilliermondii (strain ATCC 6260 / CBS 566 / DSM 6381 / JCM 1539 / NBRC 10279 / NRRL Y-324)</name>
    <name type="common">Yeast</name>
    <name type="synonym">Candida guilliermondii</name>
    <dbReference type="NCBI Taxonomy" id="294746"/>
    <lineage>
        <taxon>Eukaryota</taxon>
        <taxon>Fungi</taxon>
        <taxon>Dikarya</taxon>
        <taxon>Ascomycota</taxon>
        <taxon>Saccharomycotina</taxon>
        <taxon>Pichiomycetes</taxon>
        <taxon>Debaryomycetaceae</taxon>
        <taxon>Meyerozyma</taxon>
    </lineage>
</organism>
<dbReference type="RefSeq" id="XP_001483931.2">
    <property type="nucleotide sequence ID" value="XM_001483881.1"/>
</dbReference>
<dbReference type="EMBL" id="CH408158">
    <property type="protein sequence ID" value="EDK39214.2"/>
    <property type="molecule type" value="Genomic_DNA"/>
</dbReference>
<dbReference type="HOGENOM" id="CLU_694664_0_0_1"/>
<dbReference type="GeneID" id="5126133"/>
<dbReference type="InterPro" id="IPR047767">
    <property type="entry name" value="PSP1-like"/>
</dbReference>
<name>A5DJ61_PICGU</name>
<dbReference type="OrthoDB" id="243127at2759"/>
<proteinExistence type="predicted"/>
<dbReference type="Proteomes" id="UP000001997">
    <property type="component" value="Unassembled WGS sequence"/>
</dbReference>
<feature type="compositionally biased region" description="Low complexity" evidence="1">
    <location>
        <begin position="13"/>
        <end position="27"/>
    </location>
</feature>
<dbReference type="STRING" id="294746.A5DJ61"/>
<gene>
    <name evidence="2" type="ORF">PGUG_03312</name>
</gene>
<evidence type="ECO:0008006" key="4">
    <source>
        <dbReference type="Google" id="ProtNLM"/>
    </source>
</evidence>
<evidence type="ECO:0000256" key="1">
    <source>
        <dbReference type="SAM" id="MobiDB-lite"/>
    </source>
</evidence>
<keyword evidence="3" id="KW-1185">Reference proteome</keyword>
<dbReference type="PANTHER" id="PTHR43830:SF3">
    <property type="entry name" value="PROTEIN PSP1"/>
    <property type="match status" value="1"/>
</dbReference>
<evidence type="ECO:0000313" key="3">
    <source>
        <dbReference type="Proteomes" id="UP000001997"/>
    </source>
</evidence>
<accession>A5DJ61</accession>